<evidence type="ECO:0000256" key="1">
    <source>
        <dbReference type="SAM" id="MobiDB-lite"/>
    </source>
</evidence>
<proteinExistence type="predicted"/>
<keyword evidence="4" id="KW-1185">Reference proteome</keyword>
<dbReference type="OrthoDB" id="639027at2759"/>
<dbReference type="Proteomes" id="UP000019763">
    <property type="component" value="Unassembled WGS sequence"/>
</dbReference>
<sequence>MVGDPISQDETGQDQPRDRGSGLEGPAEVDVWRQKLEELAPPGMAPRGVPQWTGLMRRNEKKLLRVQAFHGVGVPIGSMLSDSVSITLRSPYEELLKKRFLSLGFLAPAPGQNYANFREYIAYFEGKNRAGVAKQLEHKRLVYVLPHSAPGLAQALTALQLSPPIDSGPDETTSGGMPHLVIVMTALPLDD</sequence>
<feature type="domain" description="Spen paralogue and orthologue SPOC C-terminal" evidence="2">
    <location>
        <begin position="50"/>
        <end position="153"/>
    </location>
</feature>
<dbReference type="VEuPathDB" id="CryptoDB:GNI_018890"/>
<comment type="caution">
    <text evidence="3">The sequence shown here is derived from an EMBL/GenBank/DDBJ whole genome shotgun (WGS) entry which is preliminary data.</text>
</comment>
<dbReference type="EMBL" id="AFNH02000137">
    <property type="protein sequence ID" value="EZG81489.1"/>
    <property type="molecule type" value="Genomic_DNA"/>
</dbReference>
<dbReference type="InterPro" id="IPR012921">
    <property type="entry name" value="SPOC_C"/>
</dbReference>
<gene>
    <name evidence="3" type="ORF">GNI_018890</name>
</gene>
<name>A0A023BC47_GRENI</name>
<accession>A0A023BC47</accession>
<dbReference type="RefSeq" id="XP_011134226.1">
    <property type="nucleotide sequence ID" value="XM_011135924.1"/>
</dbReference>
<dbReference type="Pfam" id="PF07744">
    <property type="entry name" value="SPOC"/>
    <property type="match status" value="1"/>
</dbReference>
<feature type="region of interest" description="Disordered" evidence="1">
    <location>
        <begin position="1"/>
        <end position="27"/>
    </location>
</feature>
<dbReference type="AlphaFoldDB" id="A0A023BC47"/>
<evidence type="ECO:0000313" key="3">
    <source>
        <dbReference type="EMBL" id="EZG81489.1"/>
    </source>
</evidence>
<protein>
    <recommendedName>
        <fullName evidence="2">Spen paralogue and orthologue SPOC C-terminal domain-containing protein</fullName>
    </recommendedName>
</protein>
<evidence type="ECO:0000313" key="4">
    <source>
        <dbReference type="Proteomes" id="UP000019763"/>
    </source>
</evidence>
<dbReference type="GeneID" id="22910953"/>
<reference evidence="3" key="1">
    <citation type="submission" date="2013-12" db="EMBL/GenBank/DDBJ databases">
        <authorList>
            <person name="Omoto C.K."/>
            <person name="Sibley D."/>
            <person name="Venepally P."/>
            <person name="Hadjithomas M."/>
            <person name="Karamycheva S."/>
            <person name="Brunk B."/>
            <person name="Roos D."/>
            <person name="Caler E."/>
            <person name="Lorenzi H."/>
        </authorList>
    </citation>
    <scope>NUCLEOTIDE SEQUENCE</scope>
</reference>
<organism evidence="3 4">
    <name type="scientific">Gregarina niphandrodes</name>
    <name type="common">Septate eugregarine</name>
    <dbReference type="NCBI Taxonomy" id="110365"/>
    <lineage>
        <taxon>Eukaryota</taxon>
        <taxon>Sar</taxon>
        <taxon>Alveolata</taxon>
        <taxon>Apicomplexa</taxon>
        <taxon>Conoidasida</taxon>
        <taxon>Gregarinasina</taxon>
        <taxon>Eugregarinorida</taxon>
        <taxon>Gregarinidae</taxon>
        <taxon>Gregarina</taxon>
    </lineage>
</organism>
<evidence type="ECO:0000259" key="2">
    <source>
        <dbReference type="Pfam" id="PF07744"/>
    </source>
</evidence>